<evidence type="ECO:0000256" key="1">
    <source>
        <dbReference type="SAM" id="MobiDB-lite"/>
    </source>
</evidence>
<gene>
    <name evidence="2" type="ORF">NDU88_003319</name>
</gene>
<feature type="compositionally biased region" description="Low complexity" evidence="1">
    <location>
        <begin position="251"/>
        <end position="276"/>
    </location>
</feature>
<organism evidence="2 3">
    <name type="scientific">Pleurodeles waltl</name>
    <name type="common">Iberian ribbed newt</name>
    <dbReference type="NCBI Taxonomy" id="8319"/>
    <lineage>
        <taxon>Eukaryota</taxon>
        <taxon>Metazoa</taxon>
        <taxon>Chordata</taxon>
        <taxon>Craniata</taxon>
        <taxon>Vertebrata</taxon>
        <taxon>Euteleostomi</taxon>
        <taxon>Amphibia</taxon>
        <taxon>Batrachia</taxon>
        <taxon>Caudata</taxon>
        <taxon>Salamandroidea</taxon>
        <taxon>Salamandridae</taxon>
        <taxon>Pleurodelinae</taxon>
        <taxon>Pleurodeles</taxon>
    </lineage>
</organism>
<feature type="region of interest" description="Disordered" evidence="1">
    <location>
        <begin position="251"/>
        <end position="279"/>
    </location>
</feature>
<protein>
    <submittedName>
        <fullName evidence="2">Uncharacterized protein</fullName>
    </submittedName>
</protein>
<evidence type="ECO:0000313" key="3">
    <source>
        <dbReference type="Proteomes" id="UP001066276"/>
    </source>
</evidence>
<evidence type="ECO:0000313" key="2">
    <source>
        <dbReference type="EMBL" id="KAJ1083159.1"/>
    </source>
</evidence>
<comment type="caution">
    <text evidence="2">The sequence shown here is derived from an EMBL/GenBank/DDBJ whole genome shotgun (WGS) entry which is preliminary data.</text>
</comment>
<feature type="compositionally biased region" description="Polar residues" evidence="1">
    <location>
        <begin position="177"/>
        <end position="186"/>
    </location>
</feature>
<sequence>MLFVTQVGTASYPCTPYQPARGVIKRGIQDVVAAVVGLAGFVRALPHTLQISMTPKTARNSGDKTDGAKITRIGKDKGDSAGANRRPISTMAKPIGKNTTGLGRDAKTDDNTTPLLEVRGKGKRNSQFVTETIPLGTYREKTLTEIKETLIKAAQGGDGLSGALDRSVATRRKERGSPTSKEGLQVQQSENLIGVEAASDTIAILGTEVVQNMPPKPKGWDKEIEKDLKPSDWAKDSGDTFYSLTMESDLSSGEHSLSESSSSVSSETGNISSSNEPIVRQLRRQRKCTKICPGPQEGNAFSTSRGSKTLKWDYSGIRLTDTPTTNGQQSVNNNMEGSTGGPISSACMGGADSGMLQLIYNSIKELQTETRMEIHRASVATKRLQGTVRKVAKSCTEIDAKLGSMDERIAAVEDDVDALKQQCVTQDGQLTDIMWKLEDYENRQRRNNLRFLGIDEGLEGSDIQAYMIKLLWGAFPELGDNNKNSPTKIFTGVPKLLVSFTSRVLMQSQTQ</sequence>
<feature type="region of interest" description="Disordered" evidence="1">
    <location>
        <begin position="156"/>
        <end position="186"/>
    </location>
</feature>
<keyword evidence="3" id="KW-1185">Reference proteome</keyword>
<dbReference type="AlphaFoldDB" id="A0AAV7KXT7"/>
<dbReference type="EMBL" id="JANPWB010000016">
    <property type="protein sequence ID" value="KAJ1083159.1"/>
    <property type="molecule type" value="Genomic_DNA"/>
</dbReference>
<feature type="region of interest" description="Disordered" evidence="1">
    <location>
        <begin position="55"/>
        <end position="122"/>
    </location>
</feature>
<name>A0AAV7KXT7_PLEWA</name>
<accession>A0AAV7KXT7</accession>
<dbReference type="Proteomes" id="UP001066276">
    <property type="component" value="Chromosome 12"/>
</dbReference>
<feature type="compositionally biased region" description="Basic and acidic residues" evidence="1">
    <location>
        <begin position="61"/>
        <end position="79"/>
    </location>
</feature>
<proteinExistence type="predicted"/>
<reference evidence="2" key="1">
    <citation type="journal article" date="2022" name="bioRxiv">
        <title>Sequencing and chromosome-scale assembly of the giantPleurodeles waltlgenome.</title>
        <authorList>
            <person name="Brown T."/>
            <person name="Elewa A."/>
            <person name="Iarovenko S."/>
            <person name="Subramanian E."/>
            <person name="Araus A.J."/>
            <person name="Petzold A."/>
            <person name="Susuki M."/>
            <person name="Suzuki K.-i.T."/>
            <person name="Hayashi T."/>
            <person name="Toyoda A."/>
            <person name="Oliveira C."/>
            <person name="Osipova E."/>
            <person name="Leigh N.D."/>
            <person name="Simon A."/>
            <person name="Yun M.H."/>
        </authorList>
    </citation>
    <scope>NUCLEOTIDE SEQUENCE</scope>
    <source>
        <strain evidence="2">20211129_DDA</strain>
        <tissue evidence="2">Liver</tissue>
    </source>
</reference>